<dbReference type="PANTHER" id="PTHR37809">
    <property type="entry name" value="RIBOSOMAL PROTEIN S12 METHYLTHIOTRANSFERASE ACCESSORY FACTOR YCAO"/>
    <property type="match status" value="1"/>
</dbReference>
<dbReference type="PANTHER" id="PTHR37809:SF1">
    <property type="entry name" value="RIBOSOMAL PROTEIN S12 METHYLTHIOTRANSFERASE ACCESSORY FACTOR YCAO"/>
    <property type="match status" value="1"/>
</dbReference>
<protein>
    <recommendedName>
        <fullName evidence="2">YcaO domain-containing protein</fullName>
    </recommendedName>
</protein>
<name>A0A2W5N0K0_RHOSU</name>
<organism evidence="3 4">
    <name type="scientific">Rhodovulum sulfidophilum</name>
    <name type="common">Rhodobacter sulfidophilus</name>
    <dbReference type="NCBI Taxonomy" id="35806"/>
    <lineage>
        <taxon>Bacteria</taxon>
        <taxon>Pseudomonadati</taxon>
        <taxon>Pseudomonadota</taxon>
        <taxon>Alphaproteobacteria</taxon>
        <taxon>Rhodobacterales</taxon>
        <taxon>Paracoccaceae</taxon>
        <taxon>Rhodovulum</taxon>
    </lineage>
</organism>
<feature type="region of interest" description="Disordered" evidence="1">
    <location>
        <begin position="1"/>
        <end position="43"/>
    </location>
</feature>
<reference evidence="3 4" key="1">
    <citation type="submission" date="2017-08" db="EMBL/GenBank/DDBJ databases">
        <title>Infants hospitalized years apart are colonized by the same room-sourced microbial strains.</title>
        <authorList>
            <person name="Brooks B."/>
            <person name="Olm M.R."/>
            <person name="Firek B.A."/>
            <person name="Baker R."/>
            <person name="Thomas B.C."/>
            <person name="Morowitz M.J."/>
            <person name="Banfield J.F."/>
        </authorList>
    </citation>
    <scope>NUCLEOTIDE SEQUENCE [LARGE SCALE GENOMIC DNA]</scope>
    <source>
        <strain evidence="3">S2_005_002_R2_34</strain>
    </source>
</reference>
<accession>A0A2W5N0K0</accession>
<evidence type="ECO:0000313" key="4">
    <source>
        <dbReference type="Proteomes" id="UP000249185"/>
    </source>
</evidence>
<feature type="region of interest" description="Disordered" evidence="1">
    <location>
        <begin position="403"/>
        <end position="423"/>
    </location>
</feature>
<gene>
    <name evidence="3" type="ORF">DI556_18510</name>
</gene>
<sequence>MSAGVAARTEAGRRGVSAFARQVAPETTTPLPKRLDAGTHRARPPEATLRAITPRMAGYGVTRLGRLTGLDRLGIEVTMAARPNARGASVTNGKGLSTTAARVSALMEAIERWHAERAAPPLVFGLIEDVDAAARPARLDGLPRRPGAPADPGPIGWAEAADLVSGGRTLVPFDLVHTNWLEGVPDHGFYTSTNGLASGNNPVEAALHALCEVIERDSCALFDHLPPARRAARRLNPGAAPTAAVRDLAARIDAAGFRLALWDATSEIGAPVVLAALRDPHAPETPSGFGSGCHPDPGVAAVRAITEAAQTRLIAITGTREDLGPEIFAGVTGLRFGWAMRDAEGPFRDWAALPRLATDCVRADLRAVVAAAARVSPVIHAVDLGGAPGIAVARVIAPGLEADGSPEEVQRGPRAARAAELLP</sequence>
<evidence type="ECO:0000259" key="2">
    <source>
        <dbReference type="PROSITE" id="PS51664"/>
    </source>
</evidence>
<dbReference type="InterPro" id="IPR003776">
    <property type="entry name" value="YcaO-like_dom"/>
</dbReference>
<dbReference type="PROSITE" id="PS51664">
    <property type="entry name" value="YCAO"/>
    <property type="match status" value="1"/>
</dbReference>
<evidence type="ECO:0000256" key="1">
    <source>
        <dbReference type="SAM" id="MobiDB-lite"/>
    </source>
</evidence>
<feature type="domain" description="YcaO" evidence="2">
    <location>
        <begin position="93"/>
        <end position="423"/>
    </location>
</feature>
<comment type="caution">
    <text evidence="3">The sequence shown here is derived from an EMBL/GenBank/DDBJ whole genome shotgun (WGS) entry which is preliminary data.</text>
</comment>
<evidence type="ECO:0000313" key="3">
    <source>
        <dbReference type="EMBL" id="PZQ46982.1"/>
    </source>
</evidence>
<dbReference type="AlphaFoldDB" id="A0A2W5N0K0"/>
<dbReference type="NCBIfam" id="TIGR00702">
    <property type="entry name" value="YcaO-type kinase domain"/>
    <property type="match status" value="1"/>
</dbReference>
<dbReference type="Gene3D" id="3.30.1330.230">
    <property type="match status" value="1"/>
</dbReference>
<proteinExistence type="predicted"/>
<dbReference type="EMBL" id="QFPW01000019">
    <property type="protein sequence ID" value="PZQ46982.1"/>
    <property type="molecule type" value="Genomic_DNA"/>
</dbReference>
<dbReference type="Pfam" id="PF02624">
    <property type="entry name" value="YcaO"/>
    <property type="match status" value="1"/>
</dbReference>
<dbReference type="Proteomes" id="UP000249185">
    <property type="component" value="Unassembled WGS sequence"/>
</dbReference>